<dbReference type="EMBL" id="JAEPQZ010000010">
    <property type="protein sequence ID" value="KAG2176196.1"/>
    <property type="molecule type" value="Genomic_DNA"/>
</dbReference>
<dbReference type="OrthoDB" id="5563016at2759"/>
<evidence type="ECO:0000256" key="1">
    <source>
        <dbReference type="SAM" id="MobiDB-lite"/>
    </source>
</evidence>
<gene>
    <name evidence="2" type="ORF">INT43_005430</name>
</gene>
<proteinExistence type="predicted"/>
<evidence type="ECO:0000313" key="3">
    <source>
        <dbReference type="Proteomes" id="UP000654370"/>
    </source>
</evidence>
<accession>A0A8H7U8N0</accession>
<comment type="caution">
    <text evidence="2">The sequence shown here is derived from an EMBL/GenBank/DDBJ whole genome shotgun (WGS) entry which is preliminary data.</text>
</comment>
<organism evidence="2 3">
    <name type="scientific">Mortierella isabellina</name>
    <name type="common">Filamentous fungus</name>
    <name type="synonym">Umbelopsis isabellina</name>
    <dbReference type="NCBI Taxonomy" id="91625"/>
    <lineage>
        <taxon>Eukaryota</taxon>
        <taxon>Fungi</taxon>
        <taxon>Fungi incertae sedis</taxon>
        <taxon>Mucoromycota</taxon>
        <taxon>Mucoromycotina</taxon>
        <taxon>Umbelopsidomycetes</taxon>
        <taxon>Umbelopsidales</taxon>
        <taxon>Umbelopsidaceae</taxon>
        <taxon>Umbelopsis</taxon>
    </lineage>
</organism>
<feature type="region of interest" description="Disordered" evidence="1">
    <location>
        <begin position="11"/>
        <end position="43"/>
    </location>
</feature>
<evidence type="ECO:0000313" key="2">
    <source>
        <dbReference type="EMBL" id="KAG2176196.1"/>
    </source>
</evidence>
<dbReference type="Proteomes" id="UP000654370">
    <property type="component" value="Unassembled WGS sequence"/>
</dbReference>
<reference evidence="2" key="1">
    <citation type="submission" date="2020-12" db="EMBL/GenBank/DDBJ databases">
        <title>Metabolic potential, ecology and presence of endohyphal bacteria is reflected in genomic diversity of Mucoromycotina.</title>
        <authorList>
            <person name="Muszewska A."/>
            <person name="Okrasinska A."/>
            <person name="Steczkiewicz K."/>
            <person name="Drgas O."/>
            <person name="Orlowska M."/>
            <person name="Perlinska-Lenart U."/>
            <person name="Aleksandrzak-Piekarczyk T."/>
            <person name="Szatraj K."/>
            <person name="Zielenkiewicz U."/>
            <person name="Pilsyk S."/>
            <person name="Malc E."/>
            <person name="Mieczkowski P."/>
            <person name="Kruszewska J.S."/>
            <person name="Biernat P."/>
            <person name="Pawlowska J."/>
        </authorList>
    </citation>
    <scope>NUCLEOTIDE SEQUENCE</scope>
    <source>
        <strain evidence="2">WA0000067209</strain>
    </source>
</reference>
<name>A0A8H7U8N0_MORIS</name>
<keyword evidence="3" id="KW-1185">Reference proteome</keyword>
<feature type="compositionally biased region" description="Low complexity" evidence="1">
    <location>
        <begin position="11"/>
        <end position="30"/>
    </location>
</feature>
<protein>
    <submittedName>
        <fullName evidence="2">Uncharacterized protein</fullName>
    </submittedName>
</protein>
<sequence length="302" mass="34792">MALLILQDRLSTSSLSSISSSSGSSSNSNSTRDKPLPPILDADFAPPQEAKLEFESFIPIQCAKDDDEDDDEDIQNAKRNNFSQRMKRIFFKHSNEPDGKHSIFDTKLRRRSAPANLKLQPTSPIENQHPVQQEKFGLRRWRTALNRNSISTERQALEIQAAKLAQTQCTPRRRALSEDNGRLEIHMAADQLDYRYGHTQDSLTPPLRHSRSLSSVNRLKVFLGVSKSPIEPRPKKTVHFDLNVEVLPTYNVFQYNRSSDRSNTCYTLNADSAFQIRDELNRYKLYEMKIHVRSRYMTHFIP</sequence>
<dbReference type="AlphaFoldDB" id="A0A8H7U8N0"/>